<organism evidence="1 2">
    <name type="scientific">Afipia massiliensis</name>
    <dbReference type="NCBI Taxonomy" id="211460"/>
    <lineage>
        <taxon>Bacteria</taxon>
        <taxon>Pseudomonadati</taxon>
        <taxon>Pseudomonadota</taxon>
        <taxon>Alphaproteobacteria</taxon>
        <taxon>Hyphomicrobiales</taxon>
        <taxon>Nitrobacteraceae</taxon>
        <taxon>Afipia</taxon>
    </lineage>
</organism>
<sequence>MIEIPDIRFVLMSDFATMDQSGKFVIGGMYTEDMIVPELPTVVPILVFTVFARSPSKEIDLTMRIRAPSGAIVVGGDVILSPSPPQQGTDGRSIMGFQFNGLKLSEAGQYRMTLSLRSDPGNEIEIHDFRVAVGQIPEHLVAEDLKLSGSPDSA</sequence>
<name>A0A4U6BUC1_9BRAD</name>
<proteinExistence type="predicted"/>
<dbReference type="EMBL" id="LBIA02000001">
    <property type="protein sequence ID" value="TKT73661.1"/>
    <property type="molecule type" value="Genomic_DNA"/>
</dbReference>
<dbReference type="InterPro" id="IPR054221">
    <property type="entry name" value="DUF6941"/>
</dbReference>
<dbReference type="Proteomes" id="UP000034832">
    <property type="component" value="Unassembled WGS sequence"/>
</dbReference>
<evidence type="ECO:0000313" key="1">
    <source>
        <dbReference type="EMBL" id="TKT73661.1"/>
    </source>
</evidence>
<evidence type="ECO:0000313" key="2">
    <source>
        <dbReference type="Proteomes" id="UP000034832"/>
    </source>
</evidence>
<dbReference type="OrthoDB" id="9976142at2"/>
<dbReference type="RefSeq" id="WP_046830174.1">
    <property type="nucleotide sequence ID" value="NZ_LBIA02000001.1"/>
</dbReference>
<reference evidence="1" key="1">
    <citation type="submission" date="2019-04" db="EMBL/GenBank/DDBJ databases">
        <title>Whole genome sequencing of cave bacteria.</title>
        <authorList>
            <person name="Gan H.M."/>
            <person name="Barton H."/>
            <person name="Savka M.A."/>
        </authorList>
    </citation>
    <scope>NUCLEOTIDE SEQUENCE [LARGE SCALE GENOMIC DNA]</scope>
    <source>
        <strain evidence="1">LC387</strain>
    </source>
</reference>
<comment type="caution">
    <text evidence="1">The sequence shown here is derived from an EMBL/GenBank/DDBJ whole genome shotgun (WGS) entry which is preliminary data.</text>
</comment>
<gene>
    <name evidence="1" type="ORF">YH63_020775</name>
</gene>
<accession>A0A4U6BUC1</accession>
<dbReference type="Pfam" id="PF22091">
    <property type="entry name" value="DUF6941"/>
    <property type="match status" value="1"/>
</dbReference>
<dbReference type="AlphaFoldDB" id="A0A4U6BUC1"/>
<keyword evidence="2" id="KW-1185">Reference proteome</keyword>
<protein>
    <submittedName>
        <fullName evidence="1">Uncharacterized protein</fullName>
    </submittedName>
</protein>